<name>A0A3A4B533_9ACTN</name>
<proteinExistence type="predicted"/>
<evidence type="ECO:0000313" key="2">
    <source>
        <dbReference type="EMBL" id="RJL33181.1"/>
    </source>
</evidence>
<accession>A0A3A4B533</accession>
<feature type="transmembrane region" description="Helical" evidence="1">
    <location>
        <begin position="18"/>
        <end position="38"/>
    </location>
</feature>
<evidence type="ECO:0000256" key="1">
    <source>
        <dbReference type="SAM" id="Phobius"/>
    </source>
</evidence>
<keyword evidence="3" id="KW-1185">Reference proteome</keyword>
<sequence>MTAVTTAAPRTDTFLRRVLLLDAILTGASALMWVGLTGFLHDLTGLPEGLLRGAGLVLLPYVAFLAYIATRPEVPRKGAWAAVIINALWTVDSVIVLVAGWAGDLNALGVGYVLFIAAVVLGFAELQYIGLRKARR</sequence>
<dbReference type="OrthoDB" id="4566092at2"/>
<gene>
    <name evidence="2" type="ORF">D5H75_10070</name>
</gene>
<feature type="transmembrane region" description="Helical" evidence="1">
    <location>
        <begin position="50"/>
        <end position="68"/>
    </location>
</feature>
<organism evidence="2 3">
    <name type="scientific">Bailinhaonella thermotolerans</name>
    <dbReference type="NCBI Taxonomy" id="1070861"/>
    <lineage>
        <taxon>Bacteria</taxon>
        <taxon>Bacillati</taxon>
        <taxon>Actinomycetota</taxon>
        <taxon>Actinomycetes</taxon>
        <taxon>Streptosporangiales</taxon>
        <taxon>Streptosporangiaceae</taxon>
        <taxon>Bailinhaonella</taxon>
    </lineage>
</organism>
<comment type="caution">
    <text evidence="2">The sequence shown here is derived from an EMBL/GenBank/DDBJ whole genome shotgun (WGS) entry which is preliminary data.</text>
</comment>
<dbReference type="RefSeq" id="WP_119926141.1">
    <property type="nucleotide sequence ID" value="NZ_QZEY01000003.1"/>
</dbReference>
<keyword evidence="1" id="KW-1133">Transmembrane helix</keyword>
<reference evidence="2 3" key="1">
    <citation type="submission" date="2018-09" db="EMBL/GenBank/DDBJ databases">
        <title>YIM 75507 draft genome.</title>
        <authorList>
            <person name="Tang S."/>
            <person name="Feng Y."/>
        </authorList>
    </citation>
    <scope>NUCLEOTIDE SEQUENCE [LARGE SCALE GENOMIC DNA]</scope>
    <source>
        <strain evidence="2 3">YIM 75507</strain>
    </source>
</reference>
<dbReference type="Proteomes" id="UP000265768">
    <property type="component" value="Unassembled WGS sequence"/>
</dbReference>
<dbReference type="EMBL" id="QZEY01000003">
    <property type="protein sequence ID" value="RJL33181.1"/>
    <property type="molecule type" value="Genomic_DNA"/>
</dbReference>
<dbReference type="AlphaFoldDB" id="A0A3A4B533"/>
<keyword evidence="1" id="KW-0812">Transmembrane</keyword>
<feature type="transmembrane region" description="Helical" evidence="1">
    <location>
        <begin position="80"/>
        <end position="103"/>
    </location>
</feature>
<feature type="transmembrane region" description="Helical" evidence="1">
    <location>
        <begin position="109"/>
        <end position="131"/>
    </location>
</feature>
<evidence type="ECO:0000313" key="3">
    <source>
        <dbReference type="Proteomes" id="UP000265768"/>
    </source>
</evidence>
<keyword evidence="1" id="KW-0472">Membrane</keyword>
<evidence type="ECO:0008006" key="4">
    <source>
        <dbReference type="Google" id="ProtNLM"/>
    </source>
</evidence>
<protein>
    <recommendedName>
        <fullName evidence="4">DUF2568 domain-containing protein</fullName>
    </recommendedName>
</protein>